<proteinExistence type="predicted"/>
<evidence type="ECO:0000259" key="2">
    <source>
        <dbReference type="Pfam" id="PF01882"/>
    </source>
</evidence>
<accession>A0A0M0GR23</accession>
<dbReference type="EMBL" id="LGUE01000001">
    <property type="protein sequence ID" value="KON92294.1"/>
    <property type="molecule type" value="Genomic_DNA"/>
</dbReference>
<dbReference type="Pfam" id="PF01882">
    <property type="entry name" value="DUF58"/>
    <property type="match status" value="1"/>
</dbReference>
<evidence type="ECO:0000313" key="4">
    <source>
        <dbReference type="Proteomes" id="UP000037405"/>
    </source>
</evidence>
<dbReference type="InterPro" id="IPR002881">
    <property type="entry name" value="DUF58"/>
</dbReference>
<feature type="transmembrane region" description="Helical" evidence="1">
    <location>
        <begin position="20"/>
        <end position="46"/>
    </location>
</feature>
<dbReference type="RefSeq" id="WP_053427472.1">
    <property type="nucleotide sequence ID" value="NZ_JAUKEF010000001.1"/>
</dbReference>
<organism evidence="3 4">
    <name type="scientific">Rossellomorea marisflavi</name>
    <dbReference type="NCBI Taxonomy" id="189381"/>
    <lineage>
        <taxon>Bacteria</taxon>
        <taxon>Bacillati</taxon>
        <taxon>Bacillota</taxon>
        <taxon>Bacilli</taxon>
        <taxon>Bacillales</taxon>
        <taxon>Bacillaceae</taxon>
        <taxon>Rossellomorea</taxon>
    </lineage>
</organism>
<comment type="caution">
    <text evidence="3">The sequence shown here is derived from an EMBL/GenBank/DDBJ whole genome shotgun (WGS) entry which is preliminary data.</text>
</comment>
<feature type="domain" description="DUF58" evidence="2">
    <location>
        <begin position="216"/>
        <end position="377"/>
    </location>
</feature>
<dbReference type="AlphaFoldDB" id="A0A0M0GR23"/>
<evidence type="ECO:0000256" key="1">
    <source>
        <dbReference type="SAM" id="Phobius"/>
    </source>
</evidence>
<keyword evidence="4" id="KW-1185">Reference proteome</keyword>
<evidence type="ECO:0000313" key="3">
    <source>
        <dbReference type="EMBL" id="KON92294.1"/>
    </source>
</evidence>
<dbReference type="Proteomes" id="UP000037405">
    <property type="component" value="Unassembled WGS sequence"/>
</dbReference>
<dbReference type="OrthoDB" id="9789943at2"/>
<sequence>MRWKRDIGEDPYLNMSTMLLVIMLAGSLFVQSYIASGVLLLCIVYVRVHRWFLLRAGEGVKLDSTPKKVRMHEGEAGEWTLGFRNEGLPVWGASLKLKFKDIVEPASKQLRYDISSGMVEVAIPFSADKGERVEVTIPVIGKRRGLCRITSMELHIPHLFGSGRTVLQLMDPIPSTLMVFPHATPVVVENHPMSMRFGDVFTPHSLYSDPFQIVGTRGYVAGDRFQDIHWKASARTGDLQTKQFAPSTQKEWLIAINLSDRYAITGRLESIVSQAAYMMQLAVKGDIPFSMVINTRGPGATPYFHLPSGSGKPHMQRGLELLSALSTDDFTMPFELVLQHMRSRQWIPPVILLAGELDQEIDRVLMQIASGGTQILELTTLNEQGVASRWNMKSVPGQPITRSS</sequence>
<dbReference type="PATRIC" id="fig|189381.12.peg.1666"/>
<keyword evidence="1" id="KW-1133">Transmembrane helix</keyword>
<name>A0A0M0GR23_9BACI</name>
<keyword evidence="1" id="KW-0472">Membrane</keyword>
<protein>
    <recommendedName>
        <fullName evidence="2">DUF58 domain-containing protein</fullName>
    </recommendedName>
</protein>
<dbReference type="STRING" id="189381.GCA_900166615_02764"/>
<keyword evidence="1" id="KW-0812">Transmembrane</keyword>
<dbReference type="PANTHER" id="PTHR34351:SF2">
    <property type="entry name" value="DUF58 DOMAIN-CONTAINING PROTEIN"/>
    <property type="match status" value="1"/>
</dbReference>
<reference evidence="4" key="1">
    <citation type="submission" date="2015-07" db="EMBL/GenBank/DDBJ databases">
        <title>Fjat-14235 jcm11544.</title>
        <authorList>
            <person name="Liu B."/>
            <person name="Wang J."/>
            <person name="Zhu Y."/>
            <person name="Liu G."/>
            <person name="Chen Q."/>
            <person name="Chen Z."/>
            <person name="Lan J."/>
            <person name="Che J."/>
            <person name="Ge C."/>
            <person name="Shi H."/>
            <person name="Pan Z."/>
            <person name="Liu X."/>
        </authorList>
    </citation>
    <scope>NUCLEOTIDE SEQUENCE [LARGE SCALE GENOMIC DNA]</scope>
    <source>
        <strain evidence="4">JCM 11544</strain>
    </source>
</reference>
<dbReference type="PANTHER" id="PTHR34351">
    <property type="entry name" value="SLR1927 PROTEIN-RELATED"/>
    <property type="match status" value="1"/>
</dbReference>
<gene>
    <name evidence="3" type="ORF">AF331_07550</name>
</gene>